<dbReference type="InterPro" id="IPR011009">
    <property type="entry name" value="Kinase-like_dom_sf"/>
</dbReference>
<dbReference type="GO" id="GO:0050684">
    <property type="term" value="P:regulation of mRNA processing"/>
    <property type="evidence" value="ECO:0007669"/>
    <property type="project" value="TreeGrafter"/>
</dbReference>
<dbReference type="AlphaFoldDB" id="A0A0J8QXD9"/>
<keyword evidence="4" id="KW-0547">Nucleotide-binding</keyword>
<dbReference type="SMART" id="SM00220">
    <property type="entry name" value="S_TKc"/>
    <property type="match status" value="1"/>
</dbReference>
<dbReference type="Gene3D" id="1.10.510.10">
    <property type="entry name" value="Transferase(Phosphotransferase) domain 1"/>
    <property type="match status" value="1"/>
</dbReference>
<evidence type="ECO:0000256" key="3">
    <source>
        <dbReference type="ARBA" id="ARBA00022679"/>
    </source>
</evidence>
<dbReference type="GO" id="GO:0005524">
    <property type="term" value="F:ATP binding"/>
    <property type="evidence" value="ECO:0007669"/>
    <property type="project" value="UniProtKB-KW"/>
</dbReference>
<dbReference type="InterPro" id="IPR000719">
    <property type="entry name" value="Prot_kinase_dom"/>
</dbReference>
<evidence type="ECO:0000256" key="2">
    <source>
        <dbReference type="ARBA" id="ARBA00022527"/>
    </source>
</evidence>
<dbReference type="GO" id="GO:0000245">
    <property type="term" value="P:spliceosomal complex assembly"/>
    <property type="evidence" value="ECO:0007669"/>
    <property type="project" value="TreeGrafter"/>
</dbReference>
<dbReference type="EMBL" id="DS268152">
    <property type="protein sequence ID" value="KMU77086.1"/>
    <property type="molecule type" value="Genomic_DNA"/>
</dbReference>
<name>A0A0J8QXD9_COCIT</name>
<evidence type="ECO:0000256" key="4">
    <source>
        <dbReference type="ARBA" id="ARBA00022741"/>
    </source>
</evidence>
<dbReference type="GO" id="GO:0004674">
    <property type="term" value="F:protein serine/threonine kinase activity"/>
    <property type="evidence" value="ECO:0007669"/>
    <property type="project" value="UniProtKB-KW"/>
</dbReference>
<gene>
    <name evidence="10" type="ORF">CISG_06124</name>
</gene>
<evidence type="ECO:0000313" key="11">
    <source>
        <dbReference type="Proteomes" id="UP000054559"/>
    </source>
</evidence>
<keyword evidence="3" id="KW-0808">Transferase</keyword>
<keyword evidence="6" id="KW-0067">ATP-binding</keyword>
<reference evidence="11" key="1">
    <citation type="journal article" date="2010" name="Genome Res.">
        <title>Population genomic sequencing of Coccidioides fungi reveals recent hybridization and transposon control.</title>
        <authorList>
            <person name="Neafsey D.E."/>
            <person name="Barker B.M."/>
            <person name="Sharpton T.J."/>
            <person name="Stajich J.E."/>
            <person name="Park D.J."/>
            <person name="Whiston E."/>
            <person name="Hung C.-Y."/>
            <person name="McMahan C."/>
            <person name="White J."/>
            <person name="Sykes S."/>
            <person name="Heiman D."/>
            <person name="Young S."/>
            <person name="Zeng Q."/>
            <person name="Abouelleil A."/>
            <person name="Aftuck L."/>
            <person name="Bessette D."/>
            <person name="Brown A."/>
            <person name="FitzGerald M."/>
            <person name="Lui A."/>
            <person name="Macdonald J.P."/>
            <person name="Priest M."/>
            <person name="Orbach M.J."/>
            <person name="Galgiani J.N."/>
            <person name="Kirkland T.N."/>
            <person name="Cole G.T."/>
            <person name="Birren B.W."/>
            <person name="Henn M.R."/>
            <person name="Taylor J.W."/>
            <person name="Rounsley S.D."/>
        </authorList>
    </citation>
    <scope>NUCLEOTIDE SEQUENCE [LARGE SCALE GENOMIC DNA]</scope>
    <source>
        <strain evidence="11">RMSCC 3703</strain>
    </source>
</reference>
<dbReference type="OrthoDB" id="5979581at2759"/>
<dbReference type="STRING" id="454286.A0A0J8QXD9"/>
<evidence type="ECO:0000259" key="9">
    <source>
        <dbReference type="PROSITE" id="PS50011"/>
    </source>
</evidence>
<evidence type="ECO:0000256" key="6">
    <source>
        <dbReference type="ARBA" id="ARBA00022840"/>
    </source>
</evidence>
<proteinExistence type="predicted"/>
<feature type="domain" description="Protein kinase" evidence="9">
    <location>
        <begin position="94"/>
        <end position="429"/>
    </location>
</feature>
<organism evidence="10 11">
    <name type="scientific">Coccidioides immitis RMSCC 3703</name>
    <dbReference type="NCBI Taxonomy" id="454286"/>
    <lineage>
        <taxon>Eukaryota</taxon>
        <taxon>Fungi</taxon>
        <taxon>Dikarya</taxon>
        <taxon>Ascomycota</taxon>
        <taxon>Pezizomycotina</taxon>
        <taxon>Eurotiomycetes</taxon>
        <taxon>Eurotiomycetidae</taxon>
        <taxon>Onygenales</taxon>
        <taxon>Onygenaceae</taxon>
        <taxon>Coccidioides</taxon>
    </lineage>
</organism>
<dbReference type="Gene3D" id="3.30.200.20">
    <property type="entry name" value="Phosphorylase Kinase, domain 1"/>
    <property type="match status" value="1"/>
</dbReference>
<keyword evidence="5" id="KW-0418">Kinase</keyword>
<keyword evidence="2" id="KW-0723">Serine/threonine-protein kinase</keyword>
<comment type="catalytic activity">
    <reaction evidence="7">
        <text>L-threonyl-[protein] + ATP = O-phospho-L-threonyl-[protein] + ADP + H(+)</text>
        <dbReference type="Rhea" id="RHEA:46608"/>
        <dbReference type="Rhea" id="RHEA-COMP:11060"/>
        <dbReference type="Rhea" id="RHEA-COMP:11605"/>
        <dbReference type="ChEBI" id="CHEBI:15378"/>
        <dbReference type="ChEBI" id="CHEBI:30013"/>
        <dbReference type="ChEBI" id="CHEBI:30616"/>
        <dbReference type="ChEBI" id="CHEBI:61977"/>
        <dbReference type="ChEBI" id="CHEBI:456216"/>
        <dbReference type="EC" id="2.7.11.1"/>
    </reaction>
</comment>
<evidence type="ECO:0000256" key="5">
    <source>
        <dbReference type="ARBA" id="ARBA00022777"/>
    </source>
</evidence>
<dbReference type="PANTHER" id="PTHR47634">
    <property type="entry name" value="PROTEIN KINASE DOMAIN-CONTAINING PROTEIN-RELATED"/>
    <property type="match status" value="1"/>
</dbReference>
<evidence type="ECO:0000256" key="8">
    <source>
        <dbReference type="ARBA" id="ARBA00048679"/>
    </source>
</evidence>
<dbReference type="Pfam" id="PF00069">
    <property type="entry name" value="Pkinase"/>
    <property type="match status" value="1"/>
</dbReference>
<sequence>MRGGSFRLPASIITSRLLAFPNTRHVLLPISLLRFWPAAVRTMASTSHSPPRRFPSSGFVALDPKLKVEEEELPSYVPGDFYPVTIGEVFVERYQVVAKLGFGMSSTVWLCRDLVDHRYLSLKVCTSHNRQNNEIAICNHLKASNIEHPGTPFVRMILDSFNIMGPTGNQHQCLLYQPLGMSYTEFLDLFPDKQMPEALIQRSMQLILLGLDYLHKAKVVHTDISANNILQGITDLTALSEIEDGEANQPTARKVLDDRTIYVSRPMPINTGLPVLCDFGEARIGDKHKGDVMPGIYRAPEVILDMEWDSKVDIWAVGLTTWDLLETGNLFFARKDGLLNDEQHLAEMVSLLGPPPLKFIRQSDKCLQYWDENANWKGSIPIPEQSLEIRERSLEGDVRTMFLHFLRSALAWLPEERLLAEDLARHAFLMQPLLAAGGPKQHS</sequence>
<dbReference type="PANTHER" id="PTHR47634:SF9">
    <property type="entry name" value="PROTEIN KINASE DOMAIN-CONTAINING PROTEIN-RELATED"/>
    <property type="match status" value="1"/>
</dbReference>
<dbReference type="PROSITE" id="PS50011">
    <property type="entry name" value="PROTEIN_KINASE_DOM"/>
    <property type="match status" value="1"/>
</dbReference>
<protein>
    <recommendedName>
        <fullName evidence="1">non-specific serine/threonine protein kinase</fullName>
        <ecNumber evidence="1">2.7.11.1</ecNumber>
    </recommendedName>
</protein>
<dbReference type="SUPFAM" id="SSF56112">
    <property type="entry name" value="Protein kinase-like (PK-like)"/>
    <property type="match status" value="1"/>
</dbReference>
<evidence type="ECO:0000256" key="7">
    <source>
        <dbReference type="ARBA" id="ARBA00047899"/>
    </source>
</evidence>
<dbReference type="Proteomes" id="UP000054559">
    <property type="component" value="Unassembled WGS sequence"/>
</dbReference>
<dbReference type="EC" id="2.7.11.1" evidence="1"/>
<accession>A0A0J8QXD9</accession>
<dbReference type="InterPro" id="IPR051334">
    <property type="entry name" value="SRPK"/>
</dbReference>
<evidence type="ECO:0000256" key="1">
    <source>
        <dbReference type="ARBA" id="ARBA00012513"/>
    </source>
</evidence>
<comment type="catalytic activity">
    <reaction evidence="8">
        <text>L-seryl-[protein] + ATP = O-phospho-L-seryl-[protein] + ADP + H(+)</text>
        <dbReference type="Rhea" id="RHEA:17989"/>
        <dbReference type="Rhea" id="RHEA-COMP:9863"/>
        <dbReference type="Rhea" id="RHEA-COMP:11604"/>
        <dbReference type="ChEBI" id="CHEBI:15378"/>
        <dbReference type="ChEBI" id="CHEBI:29999"/>
        <dbReference type="ChEBI" id="CHEBI:30616"/>
        <dbReference type="ChEBI" id="CHEBI:83421"/>
        <dbReference type="ChEBI" id="CHEBI:456216"/>
        <dbReference type="EC" id="2.7.11.1"/>
    </reaction>
</comment>
<evidence type="ECO:0000313" key="10">
    <source>
        <dbReference type="EMBL" id="KMU77086.1"/>
    </source>
</evidence>